<dbReference type="Gramene" id="TraesROB_scaffold_082720_01G000100.1">
    <property type="protein sequence ID" value="TraesROB_scaffold_082720_01G000100.1"/>
    <property type="gene ID" value="TraesROB_scaffold_082720_01G000100"/>
</dbReference>
<dbReference type="Gramene" id="TraesCLE_scaffold_110785_01G000100.1">
    <property type="protein sequence ID" value="TraesCLE_scaffold_110785_01G000100.1"/>
    <property type="gene ID" value="TraesCLE_scaffold_110785_01G000100"/>
</dbReference>
<dbReference type="GO" id="GO:0016567">
    <property type="term" value="P:protein ubiquitination"/>
    <property type="evidence" value="ECO:0007669"/>
    <property type="project" value="InterPro"/>
</dbReference>
<dbReference type="CDD" id="cd18280">
    <property type="entry name" value="BTB_POZ_BPM_plant"/>
    <property type="match status" value="1"/>
</dbReference>
<dbReference type="Gene3D" id="1.25.40.420">
    <property type="match status" value="1"/>
</dbReference>
<evidence type="ECO:0000256" key="1">
    <source>
        <dbReference type="ARBA" id="ARBA00004906"/>
    </source>
</evidence>
<dbReference type="Gramene" id="TraesCS7B03G0596400.1">
    <property type="protein sequence ID" value="TraesCS7B03G0596400.1.CDS1"/>
    <property type="gene ID" value="TraesCS7B03G0596400"/>
</dbReference>
<dbReference type="Gramene" id="TraesRN7B0100596700.1">
    <property type="protein sequence ID" value="TraesRN7B0100596700.1"/>
    <property type="gene ID" value="TraesRN7B0100596700"/>
</dbReference>
<dbReference type="PANTHER" id="PTHR26379">
    <property type="entry name" value="BTB/POZ AND MATH DOMAIN-CONTAINING PROTEIN 1"/>
    <property type="match status" value="1"/>
</dbReference>
<feature type="domain" description="BTB" evidence="3">
    <location>
        <begin position="213"/>
        <end position="280"/>
    </location>
</feature>
<evidence type="ECO:0000313" key="6">
    <source>
        <dbReference type="Proteomes" id="UP000019116"/>
    </source>
</evidence>
<keyword evidence="6" id="KW-1185">Reference proteome</keyword>
<evidence type="ECO:0000259" key="3">
    <source>
        <dbReference type="PROSITE" id="PS50097"/>
    </source>
</evidence>
<evidence type="ECO:0000256" key="2">
    <source>
        <dbReference type="ARBA" id="ARBA00010846"/>
    </source>
</evidence>
<dbReference type="Gene3D" id="3.30.710.10">
    <property type="entry name" value="Potassium Channel Kv1.1, Chain A"/>
    <property type="match status" value="1"/>
</dbReference>
<comment type="pathway">
    <text evidence="1">Protein modification; protein ubiquitination.</text>
</comment>
<reference evidence="5" key="2">
    <citation type="submission" date="2018-10" db="UniProtKB">
        <authorList>
            <consortium name="EnsemblPlants"/>
        </authorList>
    </citation>
    <scope>IDENTIFICATION</scope>
</reference>
<dbReference type="OMA" id="ICAENRV"/>
<dbReference type="Pfam" id="PF24570">
    <property type="entry name" value="BACK_BPM_SPOP"/>
    <property type="match status" value="1"/>
</dbReference>
<feature type="domain" description="MATH" evidence="4">
    <location>
        <begin position="45"/>
        <end position="175"/>
    </location>
</feature>
<dbReference type="STRING" id="4565.A0A3B6SFW2"/>
<comment type="similarity">
    <text evidence="2">Belongs to the Tdpoz family.</text>
</comment>
<reference evidence="5" key="1">
    <citation type="submission" date="2018-08" db="EMBL/GenBank/DDBJ databases">
        <authorList>
            <person name="Rossello M."/>
        </authorList>
    </citation>
    <scope>NUCLEOTIDE SEQUENCE [LARGE SCALE GENOMIC DNA]</scope>
    <source>
        <strain evidence="5">cv. Chinese Spring</strain>
    </source>
</reference>
<protein>
    <recommendedName>
        <fullName evidence="7">BTB domain-containing protein</fullName>
    </recommendedName>
</protein>
<dbReference type="PROSITE" id="PS50097">
    <property type="entry name" value="BTB"/>
    <property type="match status" value="1"/>
</dbReference>
<evidence type="ECO:0000313" key="5">
    <source>
        <dbReference type="EnsemblPlants" id="TraesCS7B02G211200.1.cds1"/>
    </source>
</evidence>
<accession>A0A3B6SFW2</accession>
<organism evidence="5">
    <name type="scientific">Triticum aestivum</name>
    <name type="common">Wheat</name>
    <dbReference type="NCBI Taxonomy" id="4565"/>
    <lineage>
        <taxon>Eukaryota</taxon>
        <taxon>Viridiplantae</taxon>
        <taxon>Streptophyta</taxon>
        <taxon>Embryophyta</taxon>
        <taxon>Tracheophyta</taxon>
        <taxon>Spermatophyta</taxon>
        <taxon>Magnoliopsida</taxon>
        <taxon>Liliopsida</taxon>
        <taxon>Poales</taxon>
        <taxon>Poaceae</taxon>
        <taxon>BOP clade</taxon>
        <taxon>Pooideae</taxon>
        <taxon>Triticodae</taxon>
        <taxon>Triticeae</taxon>
        <taxon>Triticinae</taxon>
        <taxon>Triticum</taxon>
    </lineage>
</organism>
<evidence type="ECO:0008006" key="7">
    <source>
        <dbReference type="Google" id="ProtNLM"/>
    </source>
</evidence>
<dbReference type="InterPro" id="IPR000210">
    <property type="entry name" value="BTB/POZ_dom"/>
</dbReference>
<proteinExistence type="inferred from homology"/>
<dbReference type="PROSITE" id="PS50144">
    <property type="entry name" value="MATH"/>
    <property type="match status" value="1"/>
</dbReference>
<dbReference type="Gramene" id="TraesCS7B02G211200.1">
    <property type="protein sequence ID" value="TraesCS7B02G211200.1.cds1"/>
    <property type="gene ID" value="TraesCS7B02G211200"/>
</dbReference>
<dbReference type="AlphaFoldDB" id="A0A3B6SFW2"/>
<dbReference type="EnsemblPlants" id="TraesCS7B02G211200.1">
    <property type="protein sequence ID" value="TraesCS7B02G211200.1.cds1"/>
    <property type="gene ID" value="TraesCS7B02G211200"/>
</dbReference>
<evidence type="ECO:0000259" key="4">
    <source>
        <dbReference type="PROSITE" id="PS50144"/>
    </source>
</evidence>
<name>A0A3B6SFW2_WHEAT</name>
<dbReference type="InterPro" id="IPR056423">
    <property type="entry name" value="BACK_BPM_SPOP"/>
</dbReference>
<dbReference type="Proteomes" id="UP000019116">
    <property type="component" value="Chromosome 7B"/>
</dbReference>
<dbReference type="PANTHER" id="PTHR26379:SF242">
    <property type="entry name" value="BTB DOMAIN-CONTAINING PROTEIN"/>
    <property type="match status" value="1"/>
</dbReference>
<dbReference type="SMR" id="A0A3B6SFW2"/>
<dbReference type="Pfam" id="PF00651">
    <property type="entry name" value="BTB"/>
    <property type="match status" value="1"/>
</dbReference>
<dbReference type="PaxDb" id="4565-Traes_7BL_AB14BD6B8.1"/>
<dbReference type="Gene3D" id="2.60.210.10">
    <property type="entry name" value="Apoptosis, Tumor Necrosis Factor Receptor Associated Protein 2, Chain A"/>
    <property type="match status" value="1"/>
</dbReference>
<sequence>MNVRPIYCRYTNTHACANVAGTAHHSKQRAMASTTESSCTTQTVQGTHRFQICQFSYGNVGDEDYIRSGTFRVGGFDWVIVYCPDADGDDGEEYISVYLELMSKYAEALAFVDMRLINQVTGDACTICAENRVPNQFKSSSFEDASWGREKFISKRALKDSGYIRDNRLVIECVVTVVHELRVSENKASCEIEVPPPNALEHFGKMLKDKSRADVTFKVRGEMFPAHRAVLSARSPVFKAQLSEPMKENKMRHITVDRMEPVVFEALLHFVYTDSLPTMDDLDRSERNAVVQHLFAAADQYGLDRLKLMCERILCLNLDVDNVAVVLRLADRYDCQKLKEACVDFLVPSERIDAVVASREYESIKLVSPSPLADLWEKNTRPPKRSV</sequence>
<dbReference type="SUPFAM" id="SSF54695">
    <property type="entry name" value="POZ domain"/>
    <property type="match status" value="1"/>
</dbReference>
<dbReference type="Gramene" id="TraesWEE_scaffold_085350_01G000100.1">
    <property type="protein sequence ID" value="TraesWEE_scaffold_085350_01G000100.1"/>
    <property type="gene ID" value="TraesWEE_scaffold_085350_01G000100"/>
</dbReference>
<dbReference type="InterPro" id="IPR011333">
    <property type="entry name" value="SKP1/BTB/POZ_sf"/>
</dbReference>
<dbReference type="InterPro" id="IPR008974">
    <property type="entry name" value="TRAF-like"/>
</dbReference>
<dbReference type="CDD" id="cd00121">
    <property type="entry name" value="MATH"/>
    <property type="match status" value="1"/>
</dbReference>
<dbReference type="Gramene" id="TraesCAD_scaffold_029419_01G000100.1">
    <property type="protein sequence ID" value="TraesCAD_scaffold_029419_01G000100.1"/>
    <property type="gene ID" value="TraesCAD_scaffold_029419_01G000100"/>
</dbReference>
<dbReference type="Pfam" id="PF22486">
    <property type="entry name" value="MATH_2"/>
    <property type="match status" value="1"/>
</dbReference>
<dbReference type="InterPro" id="IPR002083">
    <property type="entry name" value="MATH/TRAF_dom"/>
</dbReference>
<dbReference type="SUPFAM" id="SSF49599">
    <property type="entry name" value="TRAF domain-like"/>
    <property type="match status" value="1"/>
</dbReference>
<dbReference type="OrthoDB" id="6359816at2759"/>
<dbReference type="SMART" id="SM00225">
    <property type="entry name" value="BTB"/>
    <property type="match status" value="1"/>
</dbReference>
<dbReference type="InterPro" id="IPR045005">
    <property type="entry name" value="BPM1-6"/>
</dbReference>